<accession>A0A328PCP1</accession>
<reference evidence="2 3" key="1">
    <citation type="submission" date="2018-06" db="EMBL/GenBank/DDBJ databases">
        <title>Draft genome sequence of hyperthermophilic methanogen Methanothermobacter tenebrarum sp. MCM-B 1447.</title>
        <authorList>
            <person name="Pore S.D."/>
            <person name="Dagar S."/>
            <person name="Dhakephalkar P.K."/>
        </authorList>
    </citation>
    <scope>NUCLEOTIDE SEQUENCE [LARGE SCALE GENOMIC DNA]</scope>
    <source>
        <strain evidence="2 3">MCM B 1447</strain>
    </source>
</reference>
<dbReference type="PANTHER" id="PTHR30244">
    <property type="entry name" value="TRANSAMINASE"/>
    <property type="match status" value="1"/>
</dbReference>
<dbReference type="InterPro" id="IPR000653">
    <property type="entry name" value="DegT/StrS_aminotransferase"/>
</dbReference>
<dbReference type="AlphaFoldDB" id="A0A328PCP1"/>
<dbReference type="InterPro" id="IPR015421">
    <property type="entry name" value="PyrdxlP-dep_Trfase_major"/>
</dbReference>
<keyword evidence="3" id="KW-1185">Reference proteome</keyword>
<evidence type="ECO:0000313" key="3">
    <source>
        <dbReference type="Proteomes" id="UP000249782"/>
    </source>
</evidence>
<dbReference type="GO" id="GO:0030170">
    <property type="term" value="F:pyridoxal phosphate binding"/>
    <property type="evidence" value="ECO:0007669"/>
    <property type="project" value="TreeGrafter"/>
</dbReference>
<dbReference type="GO" id="GO:0008483">
    <property type="term" value="F:transaminase activity"/>
    <property type="evidence" value="ECO:0007669"/>
    <property type="project" value="UniProtKB-KW"/>
</dbReference>
<dbReference type="RefSeq" id="WP_112093971.1">
    <property type="nucleotide sequence ID" value="NZ_QLOE01000005.1"/>
</dbReference>
<dbReference type="Pfam" id="PF01041">
    <property type="entry name" value="DegT_DnrJ_EryC1"/>
    <property type="match status" value="1"/>
</dbReference>
<dbReference type="GO" id="GO:0000271">
    <property type="term" value="P:polysaccharide biosynthetic process"/>
    <property type="evidence" value="ECO:0007669"/>
    <property type="project" value="TreeGrafter"/>
</dbReference>
<evidence type="ECO:0000313" key="2">
    <source>
        <dbReference type="EMBL" id="RAO78993.1"/>
    </source>
</evidence>
<sequence length="321" mass="35393">MDLKFRRTSKAARRALCRVAMEPSKADKILKEVENRISELTGHNIVKIVNSGNAALLAVMSNLPSPFLIPDEGGWRGFKQIPKFLGKKTITLKTRLGIIEPGELEDTIRENRPSALFLTSFAGYTAEQPVKEIYDICSENGVVLVEDASGSIGDPLGRLCNSEYNDVIIASTGSPKIVNAGGGGFIATSNRGIFKDSVILRILKVDPYLPAAINEELKKAPQTLKKLLEATEYLKSRLERVYHPKRRGVNIIIPTEDPVGDARRLRKIIKVDGGNILTVCPNYDRLKKKALAVEIKNLEVESITKDNLDDLIGCIESMIRG</sequence>
<comment type="caution">
    <text evidence="2">The sequence shown here is derived from an EMBL/GenBank/DDBJ whole genome shotgun (WGS) entry which is preliminary data.</text>
</comment>
<dbReference type="PANTHER" id="PTHR30244:SF34">
    <property type="entry name" value="DTDP-4-AMINO-4,6-DIDEOXYGALACTOSE TRANSAMINASE"/>
    <property type="match status" value="1"/>
</dbReference>
<dbReference type="Proteomes" id="UP000249782">
    <property type="component" value="Unassembled WGS sequence"/>
</dbReference>
<keyword evidence="2" id="KW-0032">Aminotransferase</keyword>
<dbReference type="SUPFAM" id="SSF53383">
    <property type="entry name" value="PLP-dependent transferases"/>
    <property type="match status" value="1"/>
</dbReference>
<proteinExistence type="inferred from homology"/>
<evidence type="ECO:0000256" key="1">
    <source>
        <dbReference type="RuleBase" id="RU004508"/>
    </source>
</evidence>
<protein>
    <submittedName>
        <fullName evidence="2">DegT/DnrJ/EryC1/StrS aminotransferase family protein</fullName>
    </submittedName>
</protein>
<dbReference type="OrthoDB" id="82426at2157"/>
<dbReference type="InterPro" id="IPR015424">
    <property type="entry name" value="PyrdxlP-dep_Trfase"/>
</dbReference>
<dbReference type="EMBL" id="QLOE01000005">
    <property type="protein sequence ID" value="RAO78993.1"/>
    <property type="molecule type" value="Genomic_DNA"/>
</dbReference>
<keyword evidence="1" id="KW-0663">Pyridoxal phosphate</keyword>
<organism evidence="2 3">
    <name type="scientific">Methanothermobacter tenebrarum</name>
    <dbReference type="NCBI Taxonomy" id="680118"/>
    <lineage>
        <taxon>Archaea</taxon>
        <taxon>Methanobacteriati</taxon>
        <taxon>Methanobacteriota</taxon>
        <taxon>Methanomada group</taxon>
        <taxon>Methanobacteria</taxon>
        <taxon>Methanobacteriales</taxon>
        <taxon>Methanobacteriaceae</taxon>
        <taxon>Methanothermobacter</taxon>
    </lineage>
</organism>
<comment type="similarity">
    <text evidence="1">Belongs to the DegT/DnrJ/EryC1 family.</text>
</comment>
<dbReference type="Gene3D" id="3.40.640.10">
    <property type="entry name" value="Type I PLP-dependent aspartate aminotransferase-like (Major domain)"/>
    <property type="match status" value="1"/>
</dbReference>
<keyword evidence="2" id="KW-0808">Transferase</keyword>
<gene>
    <name evidence="2" type="ORF">DPC56_04965</name>
</gene>
<name>A0A328PCP1_9EURY</name>